<evidence type="ECO:0000259" key="2">
    <source>
        <dbReference type="PROSITE" id="PS50835"/>
    </source>
</evidence>
<dbReference type="InterPro" id="IPR036179">
    <property type="entry name" value="Ig-like_dom_sf"/>
</dbReference>
<dbReference type="Proteomes" id="UP000265040">
    <property type="component" value="Chromosome 5"/>
</dbReference>
<feature type="domain" description="Ig-like" evidence="2">
    <location>
        <begin position="14"/>
        <end position="118"/>
    </location>
</feature>
<dbReference type="CDD" id="cd00098">
    <property type="entry name" value="IgC1"/>
    <property type="match status" value="1"/>
</dbReference>
<name>A0A3Q1HAH4_ANATE</name>
<evidence type="ECO:0000313" key="3">
    <source>
        <dbReference type="Ensembl" id="ENSATEP00000004400.2"/>
    </source>
</evidence>
<dbReference type="PANTHER" id="PTHR19944">
    <property type="entry name" value="MHC CLASS II-RELATED"/>
    <property type="match status" value="1"/>
</dbReference>
<gene>
    <name evidence="3" type="primary">B2M</name>
</gene>
<keyword evidence="1" id="KW-0393">Immunoglobulin domain</keyword>
<dbReference type="PROSITE" id="PS50835">
    <property type="entry name" value="IG_LIKE"/>
    <property type="match status" value="1"/>
</dbReference>
<dbReference type="InterPro" id="IPR050160">
    <property type="entry name" value="MHC/Immunoglobulin"/>
</dbReference>
<reference evidence="3" key="2">
    <citation type="submission" date="2025-08" db="UniProtKB">
        <authorList>
            <consortium name="Ensembl"/>
        </authorList>
    </citation>
    <scope>IDENTIFICATION</scope>
</reference>
<dbReference type="InterPro" id="IPR013783">
    <property type="entry name" value="Ig-like_fold"/>
</dbReference>
<evidence type="ECO:0000256" key="1">
    <source>
        <dbReference type="ARBA" id="ARBA00023319"/>
    </source>
</evidence>
<protein>
    <recommendedName>
        <fullName evidence="2">Ig-like domain-containing protein</fullName>
    </recommendedName>
</protein>
<organism evidence="3 4">
    <name type="scientific">Anabas testudineus</name>
    <name type="common">Climbing perch</name>
    <name type="synonym">Anthias testudineus</name>
    <dbReference type="NCBI Taxonomy" id="64144"/>
    <lineage>
        <taxon>Eukaryota</taxon>
        <taxon>Metazoa</taxon>
        <taxon>Chordata</taxon>
        <taxon>Craniata</taxon>
        <taxon>Vertebrata</taxon>
        <taxon>Euteleostomi</taxon>
        <taxon>Actinopterygii</taxon>
        <taxon>Neopterygii</taxon>
        <taxon>Teleostei</taxon>
        <taxon>Neoteleostei</taxon>
        <taxon>Acanthomorphata</taxon>
        <taxon>Anabantaria</taxon>
        <taxon>Anabantiformes</taxon>
        <taxon>Anabantoidei</taxon>
        <taxon>Anabantidae</taxon>
        <taxon>Anabas</taxon>
    </lineage>
</organism>
<dbReference type="InterPro" id="IPR007110">
    <property type="entry name" value="Ig-like_dom"/>
</dbReference>
<dbReference type="GeneTree" id="ENSGT00990000204608"/>
<dbReference type="Gene3D" id="2.60.40.10">
    <property type="entry name" value="Immunoglobulins"/>
    <property type="match status" value="1"/>
</dbReference>
<dbReference type="AlphaFoldDB" id="A0A3Q1HAH4"/>
<sequence length="118" mass="13273">MLYLVTGISTCTDPMSVETGTPPNVMFIDWEPLRVNEECTLHLCIKDFCPEDVSVTWTKDGEIVHAGVFNTPPSLNINGLYSMFSFLKFTPNTDDQGSKFRCRVVHSAQKERATEPQV</sequence>
<dbReference type="PROSITE" id="PS00290">
    <property type="entry name" value="IG_MHC"/>
    <property type="match status" value="1"/>
</dbReference>
<dbReference type="InterPro" id="IPR003597">
    <property type="entry name" value="Ig_C1-set"/>
</dbReference>
<reference evidence="3" key="3">
    <citation type="submission" date="2025-09" db="UniProtKB">
        <authorList>
            <consortium name="Ensembl"/>
        </authorList>
    </citation>
    <scope>IDENTIFICATION</scope>
</reference>
<dbReference type="OrthoDB" id="9983389at2759"/>
<reference evidence="3" key="1">
    <citation type="submission" date="2021-04" db="EMBL/GenBank/DDBJ databases">
        <authorList>
            <consortium name="Wellcome Sanger Institute Data Sharing"/>
        </authorList>
    </citation>
    <scope>NUCLEOTIDE SEQUENCE [LARGE SCALE GENOMIC DNA]</scope>
</reference>
<proteinExistence type="predicted"/>
<evidence type="ECO:0000313" key="4">
    <source>
        <dbReference type="Proteomes" id="UP000265040"/>
    </source>
</evidence>
<dbReference type="InParanoid" id="A0A3Q1HAH4"/>
<dbReference type="Ensembl" id="ENSATET00000004436.2">
    <property type="protein sequence ID" value="ENSATEP00000004400.2"/>
    <property type="gene ID" value="ENSATEG00000003071.2"/>
</dbReference>
<dbReference type="SMART" id="SM00407">
    <property type="entry name" value="IGc1"/>
    <property type="match status" value="1"/>
</dbReference>
<dbReference type="InterPro" id="IPR003006">
    <property type="entry name" value="Ig/MHC_CS"/>
</dbReference>
<dbReference type="Pfam" id="PF07654">
    <property type="entry name" value="C1-set"/>
    <property type="match status" value="1"/>
</dbReference>
<dbReference type="PANTHER" id="PTHR19944:SF86">
    <property type="entry name" value="HLA CLASS II HISTOCOMPATIBILITY ANTIGEN, DR ALPHA CHAIN"/>
    <property type="match status" value="1"/>
</dbReference>
<dbReference type="STRING" id="64144.ENSATEP00000004400"/>
<keyword evidence="4" id="KW-1185">Reference proteome</keyword>
<dbReference type="SUPFAM" id="SSF48726">
    <property type="entry name" value="Immunoglobulin"/>
    <property type="match status" value="1"/>
</dbReference>
<accession>A0A3Q1HAH4</accession>